<evidence type="ECO:0000256" key="3">
    <source>
        <dbReference type="ARBA" id="ARBA00023136"/>
    </source>
</evidence>
<dbReference type="PROSITE" id="PS50850">
    <property type="entry name" value="MFS"/>
    <property type="match status" value="1"/>
</dbReference>
<accession>A0A369TEU6</accession>
<evidence type="ECO:0000256" key="4">
    <source>
        <dbReference type="SAM" id="Phobius"/>
    </source>
</evidence>
<feature type="chain" id="PRO_5016969864" evidence="5">
    <location>
        <begin position="21"/>
        <end position="399"/>
    </location>
</feature>
<dbReference type="InterPro" id="IPR020846">
    <property type="entry name" value="MFS_dom"/>
</dbReference>
<dbReference type="AlphaFoldDB" id="A0A369TEU6"/>
<evidence type="ECO:0000313" key="7">
    <source>
        <dbReference type="EMBL" id="RDD63788.1"/>
    </source>
</evidence>
<dbReference type="SUPFAM" id="SSF103473">
    <property type="entry name" value="MFS general substrate transporter"/>
    <property type="match status" value="1"/>
</dbReference>
<gene>
    <name evidence="7" type="ORF">DRB17_01030</name>
</gene>
<keyword evidence="5" id="KW-0732">Signal</keyword>
<name>A0A369TEU6_9PROT</name>
<evidence type="ECO:0000313" key="8">
    <source>
        <dbReference type="Proteomes" id="UP000253941"/>
    </source>
</evidence>
<evidence type="ECO:0000256" key="2">
    <source>
        <dbReference type="ARBA" id="ARBA00022989"/>
    </source>
</evidence>
<keyword evidence="1 4" id="KW-0812">Transmembrane</keyword>
<sequence>MLPRAMIRTVGVLAACQALAMTCSALVIAVTALVGQTLAPDRGLATLPLALQFLGLMATTTPASYFMKRFGRRAGFTLGAAIGVVAGLLGMQAILVDSFNLYCLATVLTGAFLAHAMYYRFAAADNAADEHRSRAISLVMAGGVLAAIMGPQLANWSKDLFAPIDFAGGYLVVAVLCGVQVVLVQFARLPKPRPAERALGGRRLGALLRHPSLVLAIACGMVAYGAMNLIMSVTPPAMLDCGHSFGSAAFVIQWHVFAMYAPAFFTGHLIQRFGVRAIVATGALFMLACVAANLSGQEIVQFAGALVLLGVGWNFMFVGGTTWVTQLHAEGEKAKVQALNDVLVFATVAVTSLGSGWIFDRLGWAAVNVAIVVPVVLVLLAVVMLARSTDAEEERAAAE</sequence>
<feature type="transmembrane region" description="Helical" evidence="4">
    <location>
        <begin position="74"/>
        <end position="93"/>
    </location>
</feature>
<dbReference type="InterPro" id="IPR011701">
    <property type="entry name" value="MFS"/>
</dbReference>
<protein>
    <submittedName>
        <fullName evidence="7">MFS transporter</fullName>
    </submittedName>
</protein>
<feature type="transmembrane region" description="Helical" evidence="4">
    <location>
        <begin position="135"/>
        <end position="154"/>
    </location>
</feature>
<feature type="transmembrane region" description="Helical" evidence="4">
    <location>
        <begin position="45"/>
        <end position="67"/>
    </location>
</feature>
<feature type="domain" description="Major facilitator superfamily (MFS) profile" evidence="6">
    <location>
        <begin position="213"/>
        <end position="399"/>
    </location>
</feature>
<feature type="transmembrane region" description="Helical" evidence="4">
    <location>
        <begin position="99"/>
        <end position="123"/>
    </location>
</feature>
<feature type="transmembrane region" description="Helical" evidence="4">
    <location>
        <begin position="207"/>
        <end position="227"/>
    </location>
</feature>
<keyword evidence="2 4" id="KW-1133">Transmembrane helix</keyword>
<dbReference type="Pfam" id="PF07690">
    <property type="entry name" value="MFS_1"/>
    <property type="match status" value="1"/>
</dbReference>
<keyword evidence="3 4" id="KW-0472">Membrane</keyword>
<dbReference type="Gene3D" id="1.20.1250.20">
    <property type="entry name" value="MFS general substrate transporter like domains"/>
    <property type="match status" value="1"/>
</dbReference>
<feature type="transmembrane region" description="Helical" evidence="4">
    <location>
        <begin position="247"/>
        <end position="265"/>
    </location>
</feature>
<proteinExistence type="predicted"/>
<dbReference type="PANTHER" id="PTHR23534:SF1">
    <property type="entry name" value="MAJOR FACILITATOR SUPERFAMILY PROTEIN"/>
    <property type="match status" value="1"/>
</dbReference>
<feature type="transmembrane region" description="Helical" evidence="4">
    <location>
        <begin position="166"/>
        <end position="186"/>
    </location>
</feature>
<comment type="caution">
    <text evidence="7">The sequence shown here is derived from an EMBL/GenBank/DDBJ whole genome shotgun (WGS) entry which is preliminary data.</text>
</comment>
<organism evidence="7 8">
    <name type="scientific">Ferruginivarius sediminum</name>
    <dbReference type="NCBI Taxonomy" id="2661937"/>
    <lineage>
        <taxon>Bacteria</taxon>
        <taxon>Pseudomonadati</taxon>
        <taxon>Pseudomonadota</taxon>
        <taxon>Alphaproteobacteria</taxon>
        <taxon>Rhodospirillales</taxon>
        <taxon>Rhodospirillaceae</taxon>
        <taxon>Ferruginivarius</taxon>
    </lineage>
</organism>
<feature type="signal peptide" evidence="5">
    <location>
        <begin position="1"/>
        <end position="20"/>
    </location>
</feature>
<evidence type="ECO:0000256" key="1">
    <source>
        <dbReference type="ARBA" id="ARBA00022692"/>
    </source>
</evidence>
<dbReference type="PANTHER" id="PTHR23534">
    <property type="entry name" value="MFS PERMEASE"/>
    <property type="match status" value="1"/>
</dbReference>
<feature type="transmembrane region" description="Helical" evidence="4">
    <location>
        <begin position="277"/>
        <end position="296"/>
    </location>
</feature>
<dbReference type="Proteomes" id="UP000253941">
    <property type="component" value="Unassembled WGS sequence"/>
</dbReference>
<dbReference type="InterPro" id="IPR036259">
    <property type="entry name" value="MFS_trans_sf"/>
</dbReference>
<feature type="transmembrane region" description="Helical" evidence="4">
    <location>
        <begin position="302"/>
        <end position="326"/>
    </location>
</feature>
<keyword evidence="8" id="KW-1185">Reference proteome</keyword>
<reference evidence="7 8" key="1">
    <citation type="submission" date="2018-07" db="EMBL/GenBank/DDBJ databases">
        <title>Venubactetium sediminum gen. nov., sp. nov., isolated from a marine solar saltern.</title>
        <authorList>
            <person name="Wang S."/>
        </authorList>
    </citation>
    <scope>NUCLEOTIDE SEQUENCE [LARGE SCALE GENOMIC DNA]</scope>
    <source>
        <strain evidence="7 8">WD2A32</strain>
    </source>
</reference>
<dbReference type="GO" id="GO:0022857">
    <property type="term" value="F:transmembrane transporter activity"/>
    <property type="evidence" value="ECO:0007669"/>
    <property type="project" value="InterPro"/>
</dbReference>
<feature type="transmembrane region" description="Helical" evidence="4">
    <location>
        <begin position="338"/>
        <end position="359"/>
    </location>
</feature>
<dbReference type="EMBL" id="QPMH01000001">
    <property type="protein sequence ID" value="RDD63788.1"/>
    <property type="molecule type" value="Genomic_DNA"/>
</dbReference>
<evidence type="ECO:0000256" key="5">
    <source>
        <dbReference type="SAM" id="SignalP"/>
    </source>
</evidence>
<evidence type="ECO:0000259" key="6">
    <source>
        <dbReference type="PROSITE" id="PS50850"/>
    </source>
</evidence>
<feature type="transmembrane region" description="Helical" evidence="4">
    <location>
        <begin position="365"/>
        <end position="386"/>
    </location>
</feature>